<evidence type="ECO:0000259" key="1">
    <source>
        <dbReference type="Pfam" id="PF03109"/>
    </source>
</evidence>
<sequence length="375" mass="42330">MPFSLKGTEKPKPPIPYVIGWKFTAYSHIPPPPTPMTYDCSSHASFRHEREQTDPVELCLRHPPLPGGCRSDEGDTGNTTSVELQIRGILRAGNKHSAQLVFVDVLRAAVDDDQHYPGLGGLAGTKGQGQRLVAKFYDPLYVDDEGGFLDAFSIADRHYTHETRTYIELADLQGKSIPRYYGSFSVDICVGSSLSSSCSVAAVASSSSSSLSSRRTTKMTRPVRFILIEYLPGTTMMNADPAAYSQQTRQHIMKAVVDFDTAIYARNIMNADLHPRNIILVDGQESQDSNAPPHLVFIDFGFAIFGRTWDGSDERRPHKMFSGIYISPLLLWHESRRSRFDFEEWVDWNWQRWLNAEYKHTASSITKEMRKTYLH</sequence>
<evidence type="ECO:0000313" key="3">
    <source>
        <dbReference type="Proteomes" id="UP000076632"/>
    </source>
</evidence>
<feature type="domain" description="ABC1 atypical kinase-like" evidence="1">
    <location>
        <begin position="224"/>
        <end position="303"/>
    </location>
</feature>
<accession>A0A165IGP5</accession>
<name>A0A165IGP5_XYLHT</name>
<proteinExistence type="predicted"/>
<dbReference type="AlphaFoldDB" id="A0A165IGP5"/>
<dbReference type="RefSeq" id="XP_018190424.1">
    <property type="nucleotide sequence ID" value="XM_018331728.1"/>
</dbReference>
<protein>
    <recommendedName>
        <fullName evidence="1">ABC1 atypical kinase-like domain-containing protein</fullName>
    </recommendedName>
</protein>
<keyword evidence="3" id="KW-1185">Reference proteome</keyword>
<dbReference type="Pfam" id="PF03109">
    <property type="entry name" value="ABC1"/>
    <property type="match status" value="1"/>
</dbReference>
<dbReference type="InterPro" id="IPR004147">
    <property type="entry name" value="ABC1_dom"/>
</dbReference>
<dbReference type="OMA" id="PGNMEPR"/>
<dbReference type="SUPFAM" id="SSF56112">
    <property type="entry name" value="Protein kinase-like (PK-like)"/>
    <property type="match status" value="1"/>
</dbReference>
<dbReference type="InParanoid" id="A0A165IGP5"/>
<reference evidence="2 3" key="1">
    <citation type="journal article" date="2016" name="Fungal Biol.">
        <title>The genome of Xylona heveae provides a window into fungal endophytism.</title>
        <authorList>
            <person name="Gazis R."/>
            <person name="Kuo A."/>
            <person name="Riley R."/>
            <person name="LaButti K."/>
            <person name="Lipzen A."/>
            <person name="Lin J."/>
            <person name="Amirebrahimi M."/>
            <person name="Hesse C.N."/>
            <person name="Spatafora J.W."/>
            <person name="Henrissat B."/>
            <person name="Hainaut M."/>
            <person name="Grigoriev I.V."/>
            <person name="Hibbett D.S."/>
        </authorList>
    </citation>
    <scope>NUCLEOTIDE SEQUENCE [LARGE SCALE GENOMIC DNA]</scope>
    <source>
        <strain evidence="2 3">TC161</strain>
    </source>
</reference>
<organism evidence="2 3">
    <name type="scientific">Xylona heveae (strain CBS 132557 / TC161)</name>
    <dbReference type="NCBI Taxonomy" id="1328760"/>
    <lineage>
        <taxon>Eukaryota</taxon>
        <taxon>Fungi</taxon>
        <taxon>Dikarya</taxon>
        <taxon>Ascomycota</taxon>
        <taxon>Pezizomycotina</taxon>
        <taxon>Xylonomycetes</taxon>
        <taxon>Xylonales</taxon>
        <taxon>Xylonaceae</taxon>
        <taxon>Xylona</taxon>
    </lineage>
</organism>
<dbReference type="OrthoDB" id="4267316at2759"/>
<dbReference type="GeneID" id="28896865"/>
<dbReference type="InterPro" id="IPR011009">
    <property type="entry name" value="Kinase-like_dom_sf"/>
</dbReference>
<dbReference type="EMBL" id="KV407455">
    <property type="protein sequence ID" value="KZF24869.1"/>
    <property type="molecule type" value="Genomic_DNA"/>
</dbReference>
<evidence type="ECO:0000313" key="2">
    <source>
        <dbReference type="EMBL" id="KZF24869.1"/>
    </source>
</evidence>
<gene>
    <name evidence="2" type="ORF">L228DRAFT_243608</name>
</gene>
<dbReference type="Proteomes" id="UP000076632">
    <property type="component" value="Unassembled WGS sequence"/>
</dbReference>